<feature type="compositionally biased region" description="Low complexity" evidence="1">
    <location>
        <begin position="424"/>
        <end position="437"/>
    </location>
</feature>
<feature type="compositionally biased region" description="Basic and acidic residues" evidence="1">
    <location>
        <begin position="353"/>
        <end position="366"/>
    </location>
</feature>
<keyword evidence="3" id="KW-1185">Reference proteome</keyword>
<proteinExistence type="predicted"/>
<evidence type="ECO:0000313" key="3">
    <source>
        <dbReference type="Proteomes" id="UP001283361"/>
    </source>
</evidence>
<feature type="region of interest" description="Disordered" evidence="1">
    <location>
        <begin position="315"/>
        <end position="336"/>
    </location>
</feature>
<reference evidence="2" key="1">
    <citation type="journal article" date="2023" name="G3 (Bethesda)">
        <title>A reference genome for the long-term kleptoplast-retaining sea slug Elysia crispata morphotype clarki.</title>
        <authorList>
            <person name="Eastman K.E."/>
            <person name="Pendleton A.L."/>
            <person name="Shaikh M.A."/>
            <person name="Suttiyut T."/>
            <person name="Ogas R."/>
            <person name="Tomko P."/>
            <person name="Gavelis G."/>
            <person name="Widhalm J.R."/>
            <person name="Wisecaver J.H."/>
        </authorList>
    </citation>
    <scope>NUCLEOTIDE SEQUENCE</scope>
    <source>
        <strain evidence="2">ECLA1</strain>
    </source>
</reference>
<comment type="caution">
    <text evidence="2">The sequence shown here is derived from an EMBL/GenBank/DDBJ whole genome shotgun (WGS) entry which is preliminary data.</text>
</comment>
<gene>
    <name evidence="2" type="ORF">RRG08_031870</name>
</gene>
<dbReference type="EMBL" id="JAWDGP010001847">
    <property type="protein sequence ID" value="KAK3787639.1"/>
    <property type="molecule type" value="Genomic_DNA"/>
</dbReference>
<sequence length="710" mass="81327">MCGQVCPVQTMASVHRRTQRDTRRGTRGLGIQTLQISAPYIRANPSTTTTCQSPLGWWWRLLSYRTKLPCIANHITKLRSIANHIAEFSSIIKHIPKFPSIANHITKFPSIANHIPTFPSIANHIPKFPSMASHIAKFPSMANNITKFPSIANHITKFPSVTNHITKFLSITNHITKFLSIANHITKFPSITNHITKFPSITNHITKFPFIIKHITKFPSIANHITKFPSITNDITKFPSITNDITKFPSITNHITKFPSITNHITKFPSITNHITKFPSVTNDITKFPSIANHITKFPSIANHITKFPSKLANERERLQRPESSDSDPPGNGYDSQLKLQQAMYKRQELLDRIKAEQFNDGDRRPRTYTPRRRYTPSPLPPPSRRSLPDLSNTKHYHFGYAGGSHPVSQVRLSMRSHRRRTGTRPSRSSSNHIRSSLTTGSSSRKTARYSNINSRHDSAHRPVITSPRYSVVEEEDEEEWEEGDGHDYFSPFSDTEHGSPMRSSNIDTDHGPPMTPHNIDIVPRIDGTESMTYKPVLDRLAESRRRQETRVASPRNHTTDRSHRHRRTLVEGRSQYFTNYTGIPASDLGDDKFFTNLPETDTYGQYSSFRGKYKYPQDNINYQQQQQQQQQPRGGYPSRRVHSQPELRDRDDFHYSQKFSCVLVLGRVELPVWDPSMPLMAFDFDTERSTLKRSVSERMLNHMLEPASG</sequence>
<dbReference type="AlphaFoldDB" id="A0AAE1AGQ7"/>
<dbReference type="Proteomes" id="UP001283361">
    <property type="component" value="Unassembled WGS sequence"/>
</dbReference>
<feature type="region of interest" description="Disordered" evidence="1">
    <location>
        <begin position="496"/>
        <end position="574"/>
    </location>
</feature>
<feature type="compositionally biased region" description="Acidic residues" evidence="1">
    <location>
        <begin position="473"/>
        <end position="485"/>
    </location>
</feature>
<accession>A0AAE1AGQ7</accession>
<evidence type="ECO:0000256" key="1">
    <source>
        <dbReference type="SAM" id="MobiDB-lite"/>
    </source>
</evidence>
<feature type="region of interest" description="Disordered" evidence="1">
    <location>
        <begin position="353"/>
        <end position="462"/>
    </location>
</feature>
<feature type="compositionally biased region" description="Polar residues" evidence="1">
    <location>
        <begin position="438"/>
        <end position="454"/>
    </location>
</feature>
<evidence type="ECO:0000313" key="2">
    <source>
        <dbReference type="EMBL" id="KAK3787639.1"/>
    </source>
</evidence>
<feature type="region of interest" description="Disordered" evidence="1">
    <location>
        <begin position="623"/>
        <end position="650"/>
    </location>
</feature>
<organism evidence="2 3">
    <name type="scientific">Elysia crispata</name>
    <name type="common">lettuce slug</name>
    <dbReference type="NCBI Taxonomy" id="231223"/>
    <lineage>
        <taxon>Eukaryota</taxon>
        <taxon>Metazoa</taxon>
        <taxon>Spiralia</taxon>
        <taxon>Lophotrochozoa</taxon>
        <taxon>Mollusca</taxon>
        <taxon>Gastropoda</taxon>
        <taxon>Heterobranchia</taxon>
        <taxon>Euthyneura</taxon>
        <taxon>Panpulmonata</taxon>
        <taxon>Sacoglossa</taxon>
        <taxon>Placobranchoidea</taxon>
        <taxon>Plakobranchidae</taxon>
        <taxon>Elysia</taxon>
    </lineage>
</organism>
<dbReference type="Gene3D" id="3.80.10.10">
    <property type="entry name" value="Ribonuclease Inhibitor"/>
    <property type="match status" value="1"/>
</dbReference>
<feature type="region of interest" description="Disordered" evidence="1">
    <location>
        <begin position="471"/>
        <end position="490"/>
    </location>
</feature>
<name>A0AAE1AGQ7_9GAST</name>
<feature type="compositionally biased region" description="Basic and acidic residues" evidence="1">
    <location>
        <begin position="315"/>
        <end position="324"/>
    </location>
</feature>
<protein>
    <submittedName>
        <fullName evidence="2">Uncharacterized protein</fullName>
    </submittedName>
</protein>
<dbReference type="InterPro" id="IPR032675">
    <property type="entry name" value="LRR_dom_sf"/>
</dbReference>
<feature type="compositionally biased region" description="Basic and acidic residues" evidence="1">
    <location>
        <begin position="537"/>
        <end position="550"/>
    </location>
</feature>